<dbReference type="PANTHER" id="PTHR10900:SF77">
    <property type="entry name" value="FI19380P1"/>
    <property type="match status" value="1"/>
</dbReference>
<evidence type="ECO:0000259" key="3">
    <source>
        <dbReference type="PROSITE" id="PS50213"/>
    </source>
</evidence>
<proteinExistence type="predicted"/>
<gene>
    <name evidence="4" type="ORF">SMAR0320_LOCUS3262</name>
</gene>
<feature type="compositionally biased region" description="Pro residues" evidence="1">
    <location>
        <begin position="224"/>
        <end position="234"/>
    </location>
</feature>
<feature type="chain" id="PRO_5030789533" description="FAS1 domain-containing protein" evidence="2">
    <location>
        <begin position="20"/>
        <end position="262"/>
    </location>
</feature>
<evidence type="ECO:0000256" key="2">
    <source>
        <dbReference type="SAM" id="SignalP"/>
    </source>
</evidence>
<feature type="compositionally biased region" description="Pro residues" evidence="1">
    <location>
        <begin position="42"/>
        <end position="62"/>
    </location>
</feature>
<feature type="region of interest" description="Disordered" evidence="1">
    <location>
        <begin position="224"/>
        <end position="262"/>
    </location>
</feature>
<evidence type="ECO:0000313" key="4">
    <source>
        <dbReference type="EMBL" id="CAD9580124.1"/>
    </source>
</evidence>
<dbReference type="AlphaFoldDB" id="A0A7S2KMV3"/>
<feature type="domain" description="FAS1" evidence="3">
    <location>
        <begin position="88"/>
        <end position="219"/>
    </location>
</feature>
<feature type="compositionally biased region" description="Low complexity" evidence="1">
    <location>
        <begin position="63"/>
        <end position="84"/>
    </location>
</feature>
<feature type="region of interest" description="Disordered" evidence="1">
    <location>
        <begin position="32"/>
        <end position="84"/>
    </location>
</feature>
<reference evidence="4" key="1">
    <citation type="submission" date="2021-01" db="EMBL/GenBank/DDBJ databases">
        <authorList>
            <person name="Corre E."/>
            <person name="Pelletier E."/>
            <person name="Niang G."/>
            <person name="Scheremetjew M."/>
            <person name="Finn R."/>
            <person name="Kale V."/>
            <person name="Holt S."/>
            <person name="Cochrane G."/>
            <person name="Meng A."/>
            <person name="Brown T."/>
            <person name="Cohen L."/>
        </authorList>
    </citation>
    <scope>NUCLEOTIDE SEQUENCE</scope>
    <source>
        <strain evidence="4">SM1012Den-03</strain>
    </source>
</reference>
<protein>
    <recommendedName>
        <fullName evidence="3">FAS1 domain-containing protein</fullName>
    </recommendedName>
</protein>
<dbReference type="PROSITE" id="PS50213">
    <property type="entry name" value="FAS1"/>
    <property type="match status" value="1"/>
</dbReference>
<dbReference type="InterPro" id="IPR050904">
    <property type="entry name" value="Adhesion/Biosynth-related"/>
</dbReference>
<dbReference type="EMBL" id="HBGZ01004777">
    <property type="protein sequence ID" value="CAD9580124.1"/>
    <property type="molecule type" value="Transcribed_RNA"/>
</dbReference>
<dbReference type="Gene3D" id="2.30.180.10">
    <property type="entry name" value="FAS1 domain"/>
    <property type="match status" value="1"/>
</dbReference>
<accession>A0A7S2KMV3</accession>
<keyword evidence="2" id="KW-0732">Signal</keyword>
<dbReference type="Pfam" id="PF02469">
    <property type="entry name" value="Fasciclin"/>
    <property type="match status" value="1"/>
</dbReference>
<feature type="signal peptide" evidence="2">
    <location>
        <begin position="1"/>
        <end position="19"/>
    </location>
</feature>
<dbReference type="InterPro" id="IPR036378">
    <property type="entry name" value="FAS1_dom_sf"/>
</dbReference>
<sequence>MLKYYSLLCLALLVSVAAASSTDQKKAIINLRQLQQGATRPPKTPPPTAPATRPPKTPPPIPVATRPPKTPAPTEAVPETPSPTIAGPQSIAQIVCSNNDFFTLCSYLEITGLYGKLNSSGTSTLFAPNNDAFEKLANVVDLTDDEIMGLLMYHVAPNILTYNNLMMIAPGVVETMVPALPIAVSTGADGDVLLNGNVKITTPDIEASNGIIQVIDQVIIPPINPPTRPAPVTPEPTLMGKSSKHSSKSSKYSSMSNMSYKV</sequence>
<name>A0A7S2KMV3_9STRA</name>
<feature type="compositionally biased region" description="Low complexity" evidence="1">
    <location>
        <begin position="249"/>
        <end position="262"/>
    </location>
</feature>
<dbReference type="SMART" id="SM00554">
    <property type="entry name" value="FAS1"/>
    <property type="match status" value="1"/>
</dbReference>
<dbReference type="InterPro" id="IPR000782">
    <property type="entry name" value="FAS1_domain"/>
</dbReference>
<dbReference type="SUPFAM" id="SSF82153">
    <property type="entry name" value="FAS1 domain"/>
    <property type="match status" value="1"/>
</dbReference>
<organism evidence="4">
    <name type="scientific">Skeletonema marinoi</name>
    <dbReference type="NCBI Taxonomy" id="267567"/>
    <lineage>
        <taxon>Eukaryota</taxon>
        <taxon>Sar</taxon>
        <taxon>Stramenopiles</taxon>
        <taxon>Ochrophyta</taxon>
        <taxon>Bacillariophyta</taxon>
        <taxon>Coscinodiscophyceae</taxon>
        <taxon>Thalassiosirophycidae</taxon>
        <taxon>Thalassiosirales</taxon>
        <taxon>Skeletonemataceae</taxon>
        <taxon>Skeletonema</taxon>
        <taxon>Skeletonema marinoi-dohrnii complex</taxon>
    </lineage>
</organism>
<dbReference type="PANTHER" id="PTHR10900">
    <property type="entry name" value="PERIOSTIN-RELATED"/>
    <property type="match status" value="1"/>
</dbReference>
<dbReference type="GO" id="GO:0005615">
    <property type="term" value="C:extracellular space"/>
    <property type="evidence" value="ECO:0007669"/>
    <property type="project" value="TreeGrafter"/>
</dbReference>
<evidence type="ECO:0000256" key="1">
    <source>
        <dbReference type="SAM" id="MobiDB-lite"/>
    </source>
</evidence>